<evidence type="ECO:0000256" key="4">
    <source>
        <dbReference type="ARBA" id="ARBA00023315"/>
    </source>
</evidence>
<dbReference type="PANTHER" id="PTHR20919">
    <property type="entry name" value="HOMOSERINE O-SUCCINYLTRANSFERASE"/>
    <property type="match status" value="1"/>
</dbReference>
<comment type="caution">
    <text evidence="6">The sequence shown here is derived from an EMBL/GenBank/DDBJ whole genome shotgun (WGS) entry which is preliminary data.</text>
</comment>
<evidence type="ECO:0000256" key="5">
    <source>
        <dbReference type="HAMAP-Rule" id="MF_00295"/>
    </source>
</evidence>
<evidence type="ECO:0000313" key="6">
    <source>
        <dbReference type="EMBL" id="GGB17496.1"/>
    </source>
</evidence>
<organism evidence="6 7">
    <name type="scientific">Agarivorans gilvus</name>
    <dbReference type="NCBI Taxonomy" id="680279"/>
    <lineage>
        <taxon>Bacteria</taxon>
        <taxon>Pseudomonadati</taxon>
        <taxon>Pseudomonadota</taxon>
        <taxon>Gammaproteobacteria</taxon>
        <taxon>Alteromonadales</taxon>
        <taxon>Alteromonadaceae</taxon>
        <taxon>Agarivorans</taxon>
    </lineage>
</organism>
<evidence type="ECO:0000256" key="2">
    <source>
        <dbReference type="ARBA" id="ARBA00022605"/>
    </source>
</evidence>
<dbReference type="RefSeq" id="WP_055733907.1">
    <property type="nucleotide sequence ID" value="NZ_BMDY01000024.1"/>
</dbReference>
<comment type="pathway">
    <text evidence="5">Amino-acid biosynthesis; L-methionine biosynthesis via de novo pathway; O-succinyl-L-homoserine from L-homoserine: step 1/1.</text>
</comment>
<dbReference type="Gene3D" id="3.40.50.880">
    <property type="match status" value="1"/>
</dbReference>
<evidence type="ECO:0000256" key="1">
    <source>
        <dbReference type="ARBA" id="ARBA00022490"/>
    </source>
</evidence>
<evidence type="ECO:0000313" key="7">
    <source>
        <dbReference type="Proteomes" id="UP000651977"/>
    </source>
</evidence>
<feature type="site" description="Important for substrate specificity" evidence="5">
    <location>
        <position position="192"/>
    </location>
</feature>
<dbReference type="CDD" id="cd03131">
    <property type="entry name" value="GATase1_HTS"/>
    <property type="match status" value="1"/>
</dbReference>
<comment type="subcellular location">
    <subcellularLocation>
        <location evidence="5">Cytoplasm</location>
    </subcellularLocation>
</comment>
<feature type="binding site" evidence="5">
    <location>
        <position position="249"/>
    </location>
    <ligand>
        <name>substrate</name>
    </ligand>
</feature>
<dbReference type="PIRSF" id="PIRSF000450">
    <property type="entry name" value="H_ser_succinyltr"/>
    <property type="match status" value="1"/>
</dbReference>
<sequence length="313" mass="36415">MPICIPDQLPAAEVLRNENIFVMPESRAAHQDIRPLEVVLLNLMPKKIETENQILRLLSNSPLQVNVKLLRIDHRVSKNTPQEHIDRFYRDFDKLRERNFDGLIITGAPLGQVDFEDVYYWEQVKEIIDWSTTHVTSTLYLCWAAQAALYHLYGLQKQTHESKLSGVYWHQTKHRHNPLVRGFDDAFLAPLSRYAKFDSRLITEETDLKVLADSPEAGSYLFASEDFRQVFITGHPEYAADTLHNEFVRDTQEGLNPRLPENYYPNNDSKASPCATWRSHGHLLYNNWLNYCVYQITPYDLADLKPKSDNILK</sequence>
<dbReference type="HAMAP" id="MF_00295">
    <property type="entry name" value="MetA_acyltransf"/>
    <property type="match status" value="1"/>
</dbReference>
<comment type="similarity">
    <text evidence="5">Belongs to the MetA family.</text>
</comment>
<dbReference type="SUPFAM" id="SSF52317">
    <property type="entry name" value="Class I glutamine amidotransferase-like"/>
    <property type="match status" value="1"/>
</dbReference>
<dbReference type="InterPro" id="IPR005697">
    <property type="entry name" value="HST_MetA"/>
</dbReference>
<dbReference type="Proteomes" id="UP000651977">
    <property type="component" value="Unassembled WGS sequence"/>
</dbReference>
<keyword evidence="7" id="KW-1185">Reference proteome</keyword>
<comment type="caution">
    <text evidence="5">Lacks conserved residue(s) required for the propagation of feature annotation.</text>
</comment>
<feature type="active site" description="Proton acceptor" evidence="5">
    <location>
        <position position="235"/>
    </location>
</feature>
<evidence type="ECO:0000256" key="3">
    <source>
        <dbReference type="ARBA" id="ARBA00022679"/>
    </source>
</evidence>
<keyword evidence="2 5" id="KW-0028">Amino-acid biosynthesis</keyword>
<comment type="catalytic activity">
    <reaction evidence="5">
        <text>L-homoserine + succinyl-CoA = O-succinyl-L-homoserine + CoA</text>
        <dbReference type="Rhea" id="RHEA:22008"/>
        <dbReference type="ChEBI" id="CHEBI:57287"/>
        <dbReference type="ChEBI" id="CHEBI:57292"/>
        <dbReference type="ChEBI" id="CHEBI:57476"/>
        <dbReference type="ChEBI" id="CHEBI:57661"/>
        <dbReference type="EC" id="2.3.1.46"/>
    </reaction>
</comment>
<dbReference type="NCBIfam" id="TIGR01001">
    <property type="entry name" value="metA"/>
    <property type="match status" value="1"/>
</dbReference>
<name>A0ABQ1I6M6_9ALTE</name>
<dbReference type="EMBL" id="BMDY01000024">
    <property type="protein sequence ID" value="GGB17496.1"/>
    <property type="molecule type" value="Genomic_DNA"/>
</dbReference>
<feature type="binding site" evidence="5">
    <location>
        <position position="163"/>
    </location>
    <ligand>
        <name>substrate</name>
    </ligand>
</feature>
<keyword evidence="5" id="KW-0486">Methionine biosynthesis</keyword>
<keyword evidence="4 5" id="KW-0012">Acyltransferase</keyword>
<proteinExistence type="inferred from homology"/>
<dbReference type="InterPro" id="IPR029062">
    <property type="entry name" value="Class_I_gatase-like"/>
</dbReference>
<dbReference type="PANTHER" id="PTHR20919:SF0">
    <property type="entry name" value="HOMOSERINE O-SUCCINYLTRANSFERASE"/>
    <property type="match status" value="1"/>
</dbReference>
<gene>
    <name evidence="6" type="primary">metA</name>
    <name evidence="5" type="synonym">metAS</name>
    <name evidence="6" type="ORF">GCM10007414_33630</name>
</gene>
<dbReference type="Pfam" id="PF04204">
    <property type="entry name" value="HTS"/>
    <property type="match status" value="1"/>
</dbReference>
<protein>
    <recommendedName>
        <fullName evidence="5">Homoserine O-succinyltransferase</fullName>
        <shortName evidence="5">HST</shortName>
        <ecNumber evidence="5">2.3.1.46</ecNumber>
    </recommendedName>
    <alternativeName>
        <fullName evidence="5">Homoserine transsuccinylase</fullName>
        <shortName evidence="5">HTS</shortName>
    </alternativeName>
</protein>
<feature type="active site" description="Acyl-thioester intermediate" evidence="5">
    <location>
        <position position="142"/>
    </location>
</feature>
<accession>A0ABQ1I6M6</accession>
<dbReference type="InterPro" id="IPR033752">
    <property type="entry name" value="MetA_family"/>
</dbReference>
<feature type="binding site" evidence="5">
    <location>
        <position position="192"/>
    </location>
    <ligand>
        <name>substrate</name>
    </ligand>
</feature>
<feature type="active site" evidence="5">
    <location>
        <position position="237"/>
    </location>
</feature>
<feature type="site" description="Important for acyl-CoA specificity" evidence="5">
    <location>
        <position position="111"/>
    </location>
</feature>
<keyword evidence="3 5" id="KW-0808">Transferase</keyword>
<keyword evidence="1 5" id="KW-0963">Cytoplasm</keyword>
<dbReference type="EC" id="2.3.1.46" evidence="5"/>
<comment type="function">
    <text evidence="5">Transfers a succinyl group from succinyl-CoA to L-homoserine, forming succinyl-L-homoserine.</text>
</comment>
<reference evidence="7" key="1">
    <citation type="journal article" date="2019" name="Int. J. Syst. Evol. Microbiol.">
        <title>The Global Catalogue of Microorganisms (GCM) 10K type strain sequencing project: providing services to taxonomists for standard genome sequencing and annotation.</title>
        <authorList>
            <consortium name="The Broad Institute Genomics Platform"/>
            <consortium name="The Broad Institute Genome Sequencing Center for Infectious Disease"/>
            <person name="Wu L."/>
            <person name="Ma J."/>
        </authorList>
    </citation>
    <scope>NUCLEOTIDE SEQUENCE [LARGE SCALE GENOMIC DNA]</scope>
    <source>
        <strain evidence="7">CGMCC 1.10131</strain>
    </source>
</reference>